<protein>
    <submittedName>
        <fullName evidence="1">SRPBCC family protein</fullName>
    </submittedName>
</protein>
<dbReference type="SUPFAM" id="SSF55961">
    <property type="entry name" value="Bet v1-like"/>
    <property type="match status" value="1"/>
</dbReference>
<dbReference type="PANTHER" id="PTHR38588">
    <property type="entry name" value="BLL0334 PROTEIN"/>
    <property type="match status" value="1"/>
</dbReference>
<dbReference type="Gene3D" id="3.30.530.20">
    <property type="match status" value="1"/>
</dbReference>
<evidence type="ECO:0000313" key="1">
    <source>
        <dbReference type="EMBL" id="MCS7478505.1"/>
    </source>
</evidence>
<dbReference type="Proteomes" id="UP001141259">
    <property type="component" value="Unassembled WGS sequence"/>
</dbReference>
<organism evidence="1 2">
    <name type="scientific">Umezawaea endophytica</name>
    <dbReference type="NCBI Taxonomy" id="1654476"/>
    <lineage>
        <taxon>Bacteria</taxon>
        <taxon>Bacillati</taxon>
        <taxon>Actinomycetota</taxon>
        <taxon>Actinomycetes</taxon>
        <taxon>Pseudonocardiales</taxon>
        <taxon>Pseudonocardiaceae</taxon>
        <taxon>Umezawaea</taxon>
    </lineage>
</organism>
<dbReference type="PANTHER" id="PTHR38588:SF1">
    <property type="entry name" value="BLL0334 PROTEIN"/>
    <property type="match status" value="1"/>
</dbReference>
<evidence type="ECO:0000313" key="2">
    <source>
        <dbReference type="Proteomes" id="UP001141259"/>
    </source>
</evidence>
<dbReference type="RefSeq" id="WP_259624014.1">
    <property type="nucleotide sequence ID" value="NZ_JANYMP010000007.1"/>
</dbReference>
<reference evidence="1" key="1">
    <citation type="submission" date="2022-08" db="EMBL/GenBank/DDBJ databases">
        <authorList>
            <person name="Tistechok S."/>
            <person name="Samborskyy M."/>
            <person name="Roman I."/>
        </authorList>
    </citation>
    <scope>NUCLEOTIDE SEQUENCE</scope>
    <source>
        <strain evidence="1">DSM 103496</strain>
    </source>
</reference>
<keyword evidence="2" id="KW-1185">Reference proteome</keyword>
<sequence>MLITSDFEVPAPVERVWAYLLDVPRMAPNLPGTELTEVVDEDTYRGRVSVRMGPVSLRFGGTARIVERDEAGRKVVLDAVGAEEKGKGQAALKLTATLTRTSGGTLVEVVQDLQVSGAAAQYGRGMITDVTTVLLARFADNVAADIPRWTRGEERSATSSAASGFAIGLTAALTALKRVFWRFFGSTARRRAATR</sequence>
<dbReference type="InterPro" id="IPR010419">
    <property type="entry name" value="CO_DH_gsu"/>
</dbReference>
<dbReference type="InterPro" id="IPR023393">
    <property type="entry name" value="START-like_dom_sf"/>
</dbReference>
<dbReference type="Pfam" id="PF06240">
    <property type="entry name" value="COXG"/>
    <property type="match status" value="1"/>
</dbReference>
<name>A0A9X2VL07_9PSEU</name>
<dbReference type="EMBL" id="JANYMP010000007">
    <property type="protein sequence ID" value="MCS7478505.1"/>
    <property type="molecule type" value="Genomic_DNA"/>
</dbReference>
<gene>
    <name evidence="1" type="ORF">NZH93_16720</name>
</gene>
<comment type="caution">
    <text evidence="1">The sequence shown here is derived from an EMBL/GenBank/DDBJ whole genome shotgun (WGS) entry which is preliminary data.</text>
</comment>
<accession>A0A9X2VL07</accession>
<proteinExistence type="predicted"/>
<dbReference type="CDD" id="cd07823">
    <property type="entry name" value="SRPBCC_5"/>
    <property type="match status" value="1"/>
</dbReference>
<dbReference type="AlphaFoldDB" id="A0A9X2VL07"/>